<evidence type="ECO:0000256" key="1">
    <source>
        <dbReference type="SAM" id="Phobius"/>
    </source>
</evidence>
<proteinExistence type="predicted"/>
<keyword evidence="1" id="KW-0472">Membrane</keyword>
<keyword evidence="1" id="KW-0812">Transmembrane</keyword>
<protein>
    <submittedName>
        <fullName evidence="2">Uncharacterized protein</fullName>
    </submittedName>
</protein>
<gene>
    <name evidence="2" type="ORF">ABWT76_003229</name>
</gene>
<organism evidence="2">
    <name type="scientific">Planktothricoides raciborskii GIHE-MW2</name>
    <dbReference type="NCBI Taxonomy" id="2792601"/>
    <lineage>
        <taxon>Bacteria</taxon>
        <taxon>Bacillati</taxon>
        <taxon>Cyanobacteriota</taxon>
        <taxon>Cyanophyceae</taxon>
        <taxon>Oscillatoriophycideae</taxon>
        <taxon>Oscillatoriales</taxon>
        <taxon>Oscillatoriaceae</taxon>
        <taxon>Planktothricoides</taxon>
    </lineage>
</organism>
<feature type="transmembrane region" description="Helical" evidence="1">
    <location>
        <begin position="123"/>
        <end position="141"/>
    </location>
</feature>
<dbReference type="EMBL" id="CP159837">
    <property type="protein sequence ID" value="XCM34619.1"/>
    <property type="molecule type" value="Genomic_DNA"/>
</dbReference>
<dbReference type="AlphaFoldDB" id="A0AAU8J7D0"/>
<sequence>MIPLEKFTIHSSRNPDRVRETLLEVVDPRQILPWDAKNSAKPYQGEIGDRAFQISRIISYRNSFLPLINGRITPEGTGSKIEISMILDPLVFIFMLVWLGMVGNMGILFLLATLGEGNFEPAALIPLGMFLFGFLLVFVGFKPEAAKAKKFLRELLEN</sequence>
<feature type="transmembrane region" description="Helical" evidence="1">
    <location>
        <begin position="90"/>
        <end position="111"/>
    </location>
</feature>
<accession>A0AAU8J7D0</accession>
<keyword evidence="1" id="KW-1133">Transmembrane helix</keyword>
<evidence type="ECO:0000313" key="2">
    <source>
        <dbReference type="EMBL" id="XCM34619.1"/>
    </source>
</evidence>
<name>A0AAU8J7D0_9CYAN</name>
<dbReference type="RefSeq" id="WP_054464489.1">
    <property type="nucleotide sequence ID" value="NZ_CP159837.1"/>
</dbReference>
<reference evidence="2" key="1">
    <citation type="submission" date="2024-07" db="EMBL/GenBank/DDBJ databases">
        <authorList>
            <person name="Kim Y.J."/>
            <person name="Jeong J.Y."/>
        </authorList>
    </citation>
    <scope>NUCLEOTIDE SEQUENCE</scope>
    <source>
        <strain evidence="2">GIHE-MW2</strain>
    </source>
</reference>